<dbReference type="AlphaFoldDB" id="A0AA36JCH3"/>
<dbReference type="EMBL" id="CAUJNA010003457">
    <property type="protein sequence ID" value="CAJ1402564.1"/>
    <property type="molecule type" value="Genomic_DNA"/>
</dbReference>
<evidence type="ECO:0000313" key="2">
    <source>
        <dbReference type="Proteomes" id="UP001178507"/>
    </source>
</evidence>
<keyword evidence="2" id="KW-1185">Reference proteome</keyword>
<sequence length="156" mass="16959">MPSLDVDDQLSDVLKQASQLEDLTDPKVAALQAVAQASQAAEELRGVQEYQRVNDWVAANPYFRPSFVSGHHPAVIESPPDVMGMLVRTNPLAAWHAAEAVRMAAEDYLPGGDLYHHADGSKGPDLALKFMSSSCMPPCVLPLERHKEKPRAGGFL</sequence>
<evidence type="ECO:0000313" key="1">
    <source>
        <dbReference type="EMBL" id="CAJ1402564.1"/>
    </source>
</evidence>
<reference evidence="1" key="1">
    <citation type="submission" date="2023-08" db="EMBL/GenBank/DDBJ databases">
        <authorList>
            <person name="Chen Y."/>
            <person name="Shah S."/>
            <person name="Dougan E. K."/>
            <person name="Thang M."/>
            <person name="Chan C."/>
        </authorList>
    </citation>
    <scope>NUCLEOTIDE SEQUENCE</scope>
</reference>
<name>A0AA36JCH3_9DINO</name>
<comment type="caution">
    <text evidence="1">The sequence shown here is derived from an EMBL/GenBank/DDBJ whole genome shotgun (WGS) entry which is preliminary data.</text>
</comment>
<proteinExistence type="predicted"/>
<accession>A0AA36JCH3</accession>
<dbReference type="Proteomes" id="UP001178507">
    <property type="component" value="Unassembled WGS sequence"/>
</dbReference>
<gene>
    <name evidence="1" type="ORF">EVOR1521_LOCUS25417</name>
</gene>
<protein>
    <submittedName>
        <fullName evidence="1">Uncharacterized protein</fullName>
    </submittedName>
</protein>
<organism evidence="1 2">
    <name type="scientific">Effrenium voratum</name>
    <dbReference type="NCBI Taxonomy" id="2562239"/>
    <lineage>
        <taxon>Eukaryota</taxon>
        <taxon>Sar</taxon>
        <taxon>Alveolata</taxon>
        <taxon>Dinophyceae</taxon>
        <taxon>Suessiales</taxon>
        <taxon>Symbiodiniaceae</taxon>
        <taxon>Effrenium</taxon>
    </lineage>
</organism>